<dbReference type="Proteomes" id="UP001642409">
    <property type="component" value="Unassembled WGS sequence"/>
</dbReference>
<comment type="caution">
    <text evidence="1">The sequence shown here is derived from an EMBL/GenBank/DDBJ whole genome shotgun (WGS) entry which is preliminary data.</text>
</comment>
<dbReference type="AlphaFoldDB" id="A0AA86Q387"/>
<dbReference type="EMBL" id="CAXDID020000066">
    <property type="protein sequence ID" value="CAL6012489.1"/>
    <property type="molecule type" value="Genomic_DNA"/>
</dbReference>
<gene>
    <name evidence="2" type="ORF">HINF_LOCUS23330</name>
    <name evidence="1" type="ORF">HINF_LOCUS33265</name>
</gene>
<reference evidence="1" key="1">
    <citation type="submission" date="2023-06" db="EMBL/GenBank/DDBJ databases">
        <authorList>
            <person name="Kurt Z."/>
        </authorList>
    </citation>
    <scope>NUCLEOTIDE SEQUENCE</scope>
</reference>
<sequence>MDIRYLNIQDVTNEGEHDIKGYIQKIFSKNNRYYFKISDLVTGMTMQCCLHARQYNSSTIQKIYSLQGNKVYINDVVTKFSTFQPKYEEQEHNQQQLQCSEFMAFVDPHEITIINNFE</sequence>
<proteinExistence type="predicted"/>
<reference evidence="2 3" key="2">
    <citation type="submission" date="2024-07" db="EMBL/GenBank/DDBJ databases">
        <authorList>
            <person name="Akdeniz Z."/>
        </authorList>
    </citation>
    <scope>NUCLEOTIDE SEQUENCE [LARGE SCALE GENOMIC DNA]</scope>
</reference>
<evidence type="ECO:0000313" key="2">
    <source>
        <dbReference type="EMBL" id="CAL6012489.1"/>
    </source>
</evidence>
<accession>A0AA86Q387</accession>
<protein>
    <submittedName>
        <fullName evidence="2">Hypothetical_protein</fullName>
    </submittedName>
</protein>
<evidence type="ECO:0000313" key="1">
    <source>
        <dbReference type="EMBL" id="CAI9945620.1"/>
    </source>
</evidence>
<evidence type="ECO:0000313" key="3">
    <source>
        <dbReference type="Proteomes" id="UP001642409"/>
    </source>
</evidence>
<keyword evidence="3" id="KW-1185">Reference proteome</keyword>
<name>A0AA86Q387_9EUKA</name>
<organism evidence="1">
    <name type="scientific">Hexamita inflata</name>
    <dbReference type="NCBI Taxonomy" id="28002"/>
    <lineage>
        <taxon>Eukaryota</taxon>
        <taxon>Metamonada</taxon>
        <taxon>Diplomonadida</taxon>
        <taxon>Hexamitidae</taxon>
        <taxon>Hexamitinae</taxon>
        <taxon>Hexamita</taxon>
    </lineage>
</organism>
<dbReference type="EMBL" id="CATOUU010000747">
    <property type="protein sequence ID" value="CAI9945620.1"/>
    <property type="molecule type" value="Genomic_DNA"/>
</dbReference>